<dbReference type="GeneID" id="55534351"/>
<dbReference type="EMBL" id="CP026107">
    <property type="protein sequence ID" value="AUT74311.1"/>
    <property type="molecule type" value="Genomic_DNA"/>
</dbReference>
<dbReference type="KEGG" id="phs:C2L64_39315"/>
<dbReference type="Proteomes" id="UP000004980">
    <property type="component" value="Unassembled WGS sequence"/>
</dbReference>
<dbReference type="AlphaFoldDB" id="A0AAN1JI75"/>
<keyword evidence="3" id="KW-1185">Reference proteome</keyword>
<gene>
    <name evidence="1" type="ORF">C2L64_39315</name>
    <name evidence="2" type="ORF">WQE_10284</name>
</gene>
<dbReference type="RefSeq" id="WP_007580153.1">
    <property type="nucleotide sequence ID" value="NZ_AKAU01000065.1"/>
</dbReference>
<dbReference type="Proteomes" id="UP000236649">
    <property type="component" value="Chromosome 3"/>
</dbReference>
<reference evidence="2 3" key="1">
    <citation type="journal article" date="2012" name="J. Bacteriol.">
        <title>Draft Genome Sequence of the Soil Bacterium Burkholderia terrae Strain BS001, Which Interacts with Fungal Surface Structures.</title>
        <authorList>
            <person name="Nazir R."/>
            <person name="Hansen M.A."/>
            <person name="Sorensen S."/>
            <person name="van Elsas J.D."/>
        </authorList>
    </citation>
    <scope>NUCLEOTIDE SEQUENCE [LARGE SCALE GENOMIC DNA]</scope>
    <source>
        <strain evidence="2 3">BS001</strain>
    </source>
</reference>
<protein>
    <submittedName>
        <fullName evidence="1">Uncharacterized protein</fullName>
    </submittedName>
</protein>
<evidence type="ECO:0000313" key="2">
    <source>
        <dbReference type="EMBL" id="EIN01291.1"/>
    </source>
</evidence>
<reference evidence="1 4" key="2">
    <citation type="submission" date="2018-01" db="EMBL/GenBank/DDBJ databases">
        <title>Species boundaries and ecological features among Paraburkholderia terrae DSMZ17804T, P. hospita DSMZ17164T and P. caribensis DSMZ13236T.</title>
        <authorList>
            <person name="Pratama A.A."/>
        </authorList>
    </citation>
    <scope>NUCLEOTIDE SEQUENCE [LARGE SCALE GENOMIC DNA]</scope>
    <source>
        <strain evidence="1 4">DSM 17164</strain>
    </source>
</reference>
<sequence length="87" mass="9435">MSKPVISPEEFIAEVNERLPNIGGYEKGMRVSLYPEGSNGATASGHGLEPDTIEARAVAGTAVSKVLFEFDVNPHISRESWFTLLSK</sequence>
<evidence type="ECO:0000313" key="3">
    <source>
        <dbReference type="Proteomes" id="UP000004980"/>
    </source>
</evidence>
<name>A0AAN1JI75_9BURK</name>
<accession>A0AAN1JI75</accession>
<dbReference type="EMBL" id="AKAU01000065">
    <property type="protein sequence ID" value="EIN01291.1"/>
    <property type="molecule type" value="Genomic_DNA"/>
</dbReference>
<evidence type="ECO:0000313" key="4">
    <source>
        <dbReference type="Proteomes" id="UP000236649"/>
    </source>
</evidence>
<proteinExistence type="predicted"/>
<organism evidence="1 4">
    <name type="scientific">Paraburkholderia hospita</name>
    <dbReference type="NCBI Taxonomy" id="169430"/>
    <lineage>
        <taxon>Bacteria</taxon>
        <taxon>Pseudomonadati</taxon>
        <taxon>Pseudomonadota</taxon>
        <taxon>Betaproteobacteria</taxon>
        <taxon>Burkholderiales</taxon>
        <taxon>Burkholderiaceae</taxon>
        <taxon>Paraburkholderia</taxon>
    </lineage>
</organism>
<evidence type="ECO:0000313" key="1">
    <source>
        <dbReference type="EMBL" id="AUT74311.1"/>
    </source>
</evidence>